<dbReference type="SMART" id="SM00382">
    <property type="entry name" value="AAA"/>
    <property type="match status" value="1"/>
</dbReference>
<gene>
    <name evidence="11" type="ORF">JKP88DRAFT_270627</name>
</gene>
<feature type="compositionally biased region" description="Acidic residues" evidence="9">
    <location>
        <begin position="278"/>
        <end position="289"/>
    </location>
</feature>
<dbReference type="AlphaFoldDB" id="A0A836CAH5"/>
<accession>A0A836CAH5</accession>
<dbReference type="InterPro" id="IPR010908">
    <property type="entry name" value="Longin_dom"/>
</dbReference>
<dbReference type="Proteomes" id="UP000664859">
    <property type="component" value="Unassembled WGS sequence"/>
</dbReference>
<dbReference type="GO" id="GO:0005785">
    <property type="term" value="C:signal recognition particle receptor complex"/>
    <property type="evidence" value="ECO:0007669"/>
    <property type="project" value="InterPro"/>
</dbReference>
<keyword evidence="4" id="KW-0547">Nucleotide-binding</keyword>
<evidence type="ECO:0000256" key="9">
    <source>
        <dbReference type="SAM" id="MobiDB-lite"/>
    </source>
</evidence>
<dbReference type="Gene3D" id="3.40.50.300">
    <property type="entry name" value="P-loop containing nucleotide triphosphate hydrolases"/>
    <property type="match status" value="1"/>
</dbReference>
<evidence type="ECO:0000256" key="4">
    <source>
        <dbReference type="ARBA" id="ARBA00022741"/>
    </source>
</evidence>
<evidence type="ECO:0000256" key="8">
    <source>
        <dbReference type="ARBA" id="ARBA00023170"/>
    </source>
</evidence>
<evidence type="ECO:0000313" key="12">
    <source>
        <dbReference type="Proteomes" id="UP000664859"/>
    </source>
</evidence>
<keyword evidence="6" id="KW-0342">GTP-binding</keyword>
<dbReference type="Pfam" id="PF04086">
    <property type="entry name" value="SRP-alpha_N"/>
    <property type="match status" value="1"/>
</dbReference>
<keyword evidence="12" id="KW-1185">Reference proteome</keyword>
<dbReference type="Gene3D" id="3.30.450.60">
    <property type="match status" value="1"/>
</dbReference>
<dbReference type="GO" id="GO:0005047">
    <property type="term" value="F:signal recognition particle binding"/>
    <property type="evidence" value="ECO:0007669"/>
    <property type="project" value="InterPro"/>
</dbReference>
<feature type="compositionally biased region" description="Acidic residues" evidence="9">
    <location>
        <begin position="142"/>
        <end position="156"/>
    </location>
</feature>
<feature type="compositionally biased region" description="Low complexity" evidence="9">
    <location>
        <begin position="196"/>
        <end position="213"/>
    </location>
</feature>
<evidence type="ECO:0000259" key="10">
    <source>
        <dbReference type="PROSITE" id="PS50859"/>
    </source>
</evidence>
<feature type="region of interest" description="Disordered" evidence="9">
    <location>
        <begin position="120"/>
        <end position="167"/>
    </location>
</feature>
<evidence type="ECO:0000256" key="3">
    <source>
        <dbReference type="ARBA" id="ARBA00008531"/>
    </source>
</evidence>
<name>A0A836CAH5_9STRA</name>
<dbReference type="FunFam" id="3.40.50.300:FF:000188">
    <property type="entry name" value="signal recognition particle receptor subunit alpha"/>
    <property type="match status" value="1"/>
</dbReference>
<dbReference type="InterPro" id="IPR013822">
    <property type="entry name" value="Signal_recog_particl_SRP54_hlx"/>
</dbReference>
<comment type="subcellular location">
    <subcellularLocation>
        <location evidence="1">Endoplasmic reticulum membrane</location>
        <topology evidence="1">Peripheral membrane protein</topology>
        <orientation evidence="1">Cytoplasmic side</orientation>
    </subcellularLocation>
</comment>
<dbReference type="PROSITE" id="PS50859">
    <property type="entry name" value="LONGIN"/>
    <property type="match status" value="1"/>
</dbReference>
<comment type="caution">
    <text evidence="11">The sequence shown here is derived from an EMBL/GenBank/DDBJ whole genome shotgun (WGS) entry which is preliminary data.</text>
</comment>
<dbReference type="CDD" id="cd17876">
    <property type="entry name" value="SRalpha_C"/>
    <property type="match status" value="1"/>
</dbReference>
<evidence type="ECO:0000256" key="6">
    <source>
        <dbReference type="ARBA" id="ARBA00023134"/>
    </source>
</evidence>
<dbReference type="InterPro" id="IPR003593">
    <property type="entry name" value="AAA+_ATPase"/>
</dbReference>
<dbReference type="InterPro" id="IPR011012">
    <property type="entry name" value="Longin-like_dom_sf"/>
</dbReference>
<dbReference type="OrthoDB" id="1727884at2759"/>
<dbReference type="PANTHER" id="PTHR43134">
    <property type="entry name" value="SIGNAL RECOGNITION PARTICLE RECEPTOR SUBUNIT ALPHA"/>
    <property type="match status" value="1"/>
</dbReference>
<dbReference type="Pfam" id="PF02881">
    <property type="entry name" value="SRP54_N"/>
    <property type="match status" value="1"/>
</dbReference>
<organism evidence="11 12">
    <name type="scientific">Tribonema minus</name>
    <dbReference type="NCBI Taxonomy" id="303371"/>
    <lineage>
        <taxon>Eukaryota</taxon>
        <taxon>Sar</taxon>
        <taxon>Stramenopiles</taxon>
        <taxon>Ochrophyta</taxon>
        <taxon>PX clade</taxon>
        <taxon>Xanthophyceae</taxon>
        <taxon>Tribonematales</taxon>
        <taxon>Tribonemataceae</taxon>
        <taxon>Tribonema</taxon>
    </lineage>
</organism>
<dbReference type="GO" id="GO:0006614">
    <property type="term" value="P:SRP-dependent cotranslational protein targeting to membrane"/>
    <property type="evidence" value="ECO:0007669"/>
    <property type="project" value="InterPro"/>
</dbReference>
<reference evidence="11" key="1">
    <citation type="submission" date="2021-02" db="EMBL/GenBank/DDBJ databases">
        <title>First Annotated Genome of the Yellow-green Alga Tribonema minus.</title>
        <authorList>
            <person name="Mahan K.M."/>
        </authorList>
    </citation>
    <scope>NUCLEOTIDE SEQUENCE</scope>
    <source>
        <strain evidence="11">UTEX B ZZ1240</strain>
    </source>
</reference>
<dbReference type="SUPFAM" id="SSF52540">
    <property type="entry name" value="P-loop containing nucleoside triphosphate hydrolases"/>
    <property type="match status" value="1"/>
</dbReference>
<dbReference type="GO" id="GO:0005525">
    <property type="term" value="F:GTP binding"/>
    <property type="evidence" value="ECO:0007669"/>
    <property type="project" value="UniProtKB-KW"/>
</dbReference>
<proteinExistence type="inferred from homology"/>
<dbReference type="Pfam" id="PF00448">
    <property type="entry name" value="SRP54"/>
    <property type="match status" value="1"/>
</dbReference>
<protein>
    <submittedName>
        <fullName evidence="11">Signal recognition particle receptor subunit alpha</fullName>
    </submittedName>
</protein>
<dbReference type="SMART" id="SM00962">
    <property type="entry name" value="SRP54"/>
    <property type="match status" value="1"/>
</dbReference>
<evidence type="ECO:0000256" key="2">
    <source>
        <dbReference type="ARBA" id="ARBA00008025"/>
    </source>
</evidence>
<sequence length="618" mass="64848">MLDHVAVFSTSGVVLWSRTLTPLKGAPVNALIHTVLLEGKAGGSVFLHDNYAVRWSLANDFGLVVVAVYQKVLPLQYVEGLLAKIKRDFTVRYGSQLRQPAAEKLDFDRQFDKLLREAEGAPAPPRDVRPQRSAQHPAQQEEAGDDVQDAAAEEDAAAAAAAPSTGGGALDAAAMEAARARLAARAGNKGGRRRASGGSAAPTNTPTSTPAPEEASRKRMAAPTKGGGRATGRQLAALDRSRKEDDGGAAAAAEEAAFQRDAATYVPEDGETPQWAENDSDSDDGDDDGNGAAASVLAAAAAARGGWRGTWLGGAVSALVGGGALSEGDLAPALDDMRRRLMDRNVAAEVADEICRSVGASLRDQKRASFTRVKTVVQAALKEAIMRILMPQKSTDLLRAVLAARDAGTVYSAVFVGINGVGKSTSLAKVAYYLKTSGVDVMLAACDTYRSGAVEQLRVHARCLGVPLFEMGYAKDPSAVAAAALRHAREQRHECVLIDTAGRMQNNKPLMTALGRLVADNAPDLCLFVGEALVGNDGIDQVAMFNEALASASAAGAANTRQIDGIILTKFDTVDLKVGAALSMCYHTGQPIVFVGTGQKYSHLRRLNASFVVKALFS</sequence>
<dbReference type="SUPFAM" id="SSF47364">
    <property type="entry name" value="Domain of the SRP/SRP receptor G-proteins"/>
    <property type="match status" value="1"/>
</dbReference>
<keyword evidence="8 11" id="KW-0675">Receptor</keyword>
<dbReference type="PANTHER" id="PTHR43134:SF1">
    <property type="entry name" value="SIGNAL RECOGNITION PARTICLE RECEPTOR SUBUNIT ALPHA"/>
    <property type="match status" value="1"/>
</dbReference>
<dbReference type="CDD" id="cd14826">
    <property type="entry name" value="SR_alpha_SRX"/>
    <property type="match status" value="1"/>
</dbReference>
<dbReference type="GO" id="GO:0006886">
    <property type="term" value="P:intracellular protein transport"/>
    <property type="evidence" value="ECO:0007669"/>
    <property type="project" value="InterPro"/>
</dbReference>
<comment type="similarity">
    <text evidence="2">Belongs to the synaptobrevin family.</text>
</comment>
<dbReference type="SUPFAM" id="SSF64356">
    <property type="entry name" value="SNARE-like"/>
    <property type="match status" value="1"/>
</dbReference>
<evidence type="ECO:0000256" key="1">
    <source>
        <dbReference type="ARBA" id="ARBA00004397"/>
    </source>
</evidence>
<keyword evidence="5" id="KW-0256">Endoplasmic reticulum</keyword>
<dbReference type="InterPro" id="IPR042101">
    <property type="entry name" value="SRP54_N_sf"/>
</dbReference>
<dbReference type="SMART" id="SM00963">
    <property type="entry name" value="SRP54_N"/>
    <property type="match status" value="1"/>
</dbReference>
<feature type="domain" description="Longin" evidence="10">
    <location>
        <begin position="48"/>
        <end position="115"/>
    </location>
</feature>
<evidence type="ECO:0000313" key="11">
    <source>
        <dbReference type="EMBL" id="KAG5177908.1"/>
    </source>
</evidence>
<dbReference type="Gene3D" id="1.20.120.140">
    <property type="entry name" value="Signal recognition particle SRP54, nucleotide-binding domain"/>
    <property type="match status" value="1"/>
</dbReference>
<dbReference type="InterPro" id="IPR036225">
    <property type="entry name" value="SRP/SRP_N"/>
</dbReference>
<keyword evidence="7" id="KW-0472">Membrane</keyword>
<feature type="region of interest" description="Disordered" evidence="9">
    <location>
        <begin position="183"/>
        <end position="291"/>
    </location>
</feature>
<evidence type="ECO:0000256" key="7">
    <source>
        <dbReference type="ARBA" id="ARBA00023136"/>
    </source>
</evidence>
<comment type="similarity">
    <text evidence="3">Belongs to the GTP-binding SRP family.</text>
</comment>
<dbReference type="GO" id="GO:0003924">
    <property type="term" value="F:GTPase activity"/>
    <property type="evidence" value="ECO:0007669"/>
    <property type="project" value="InterPro"/>
</dbReference>
<dbReference type="InterPro" id="IPR007222">
    <property type="entry name" value="Sig_recog_particle_rcpt_asu_N"/>
</dbReference>
<evidence type="ECO:0000256" key="5">
    <source>
        <dbReference type="ARBA" id="ARBA00022824"/>
    </source>
</evidence>
<dbReference type="EMBL" id="JAFCMP010000520">
    <property type="protein sequence ID" value="KAG5177908.1"/>
    <property type="molecule type" value="Genomic_DNA"/>
</dbReference>
<dbReference type="PROSITE" id="PS00300">
    <property type="entry name" value="SRP54"/>
    <property type="match status" value="1"/>
</dbReference>
<dbReference type="InterPro" id="IPR027417">
    <property type="entry name" value="P-loop_NTPase"/>
</dbReference>
<dbReference type="InterPro" id="IPR000897">
    <property type="entry name" value="SRP54_GTPase_dom"/>
</dbReference>